<evidence type="ECO:0000259" key="11">
    <source>
        <dbReference type="PROSITE" id="PS51285"/>
    </source>
</evidence>
<dbReference type="PROSITE" id="PS00108">
    <property type="entry name" value="PROTEIN_KINASE_ST"/>
    <property type="match status" value="1"/>
</dbReference>
<evidence type="ECO:0000256" key="3">
    <source>
        <dbReference type="ARBA" id="ARBA00022553"/>
    </source>
</evidence>
<dbReference type="InterPro" id="IPR045270">
    <property type="entry name" value="STKc_AGC"/>
</dbReference>
<protein>
    <submittedName>
        <fullName evidence="12">Kinase-like domain-containing protein</fullName>
    </submittedName>
</protein>
<dbReference type="SMART" id="SM00133">
    <property type="entry name" value="S_TK_X"/>
    <property type="match status" value="1"/>
</dbReference>
<dbReference type="InterPro" id="IPR036871">
    <property type="entry name" value="PX_dom_sf"/>
</dbReference>
<evidence type="ECO:0000259" key="10">
    <source>
        <dbReference type="PROSITE" id="PS50011"/>
    </source>
</evidence>
<name>A0ABR3AQ16_PHYBL</name>
<evidence type="ECO:0000313" key="12">
    <source>
        <dbReference type="EMBL" id="KAL0077344.1"/>
    </source>
</evidence>
<dbReference type="CDD" id="cd05123">
    <property type="entry name" value="STKc_AGC"/>
    <property type="match status" value="1"/>
</dbReference>
<dbReference type="Proteomes" id="UP001448207">
    <property type="component" value="Unassembled WGS sequence"/>
</dbReference>
<dbReference type="InterPro" id="IPR000719">
    <property type="entry name" value="Prot_kinase_dom"/>
</dbReference>
<sequence length="739" mass="83032">MPTYTVSLIRYQFDFIEFHKKIRLHYPKSKIPFPALSNPSTTLCFVKRRSIRNLLSFNKKSNADKIENYLNCCFQHSIVSISSILRDFISVQREEDSMVSTDAYAPSIRSDSIQSPLSPTRVSLDDFDLLKVLGKGCMGKVLLVRSYRNSRLYALKAIQKERVVQQKEVTHTLAERDILVRLRGQPFLATLHHAFQTPSQLYLVLDYYGGGDIATQMSLCTIFSKERARLYVAEILHGLSILHGHGIVYRDLKPENILIALDGHIVLADFGLSKIFSSDDPVDEESGVPSTQTFCGTAEYIAPEVLVGEPYSYAADFWSLGTLLYEMLAGITPFWAETHAEMYDRVIKDSLEFPSHFDSVTRDFISGLLTRDVHKRLGWGIDGADRIKEHSYFDPLDWEDVIQQKLQPDYVPALKSETDLANFDDMFVSMSPRISIVSEASFGGSEENPAGDPFESFGYDPLFDSIPHSPSGLSNYTDTDQDLPERNDSWISQQPSRTLLRSLRLNNQNQRLGRERLSSSSSFLSFSAGDIIRHTDTIPSLLSNSEIIPRKQKLLKHTSSNSYMRKRHSAALSVAPPNPIDTHYTSGPSYDQSSNYEDQERVRTIKKRQTTSSTIESFGPNSSNPSYNINPATYTRSPESSIRDLASIYSKSSMNLVSSRPSNPINNLVRDSSEYSLGKGTRFLDRLSTRIHSASPYTRPHCPVPGQIRPDISVAGPSTVLESSTFVSTTRSSFSSDIS</sequence>
<feature type="compositionally biased region" description="Polar residues" evidence="9">
    <location>
        <begin position="583"/>
        <end position="596"/>
    </location>
</feature>
<dbReference type="PROSITE" id="PS00107">
    <property type="entry name" value="PROTEIN_KINASE_ATP"/>
    <property type="match status" value="1"/>
</dbReference>
<dbReference type="PANTHER" id="PTHR24351">
    <property type="entry name" value="RIBOSOMAL PROTEIN S6 KINASE"/>
    <property type="match status" value="1"/>
</dbReference>
<feature type="domain" description="Protein kinase" evidence="10">
    <location>
        <begin position="127"/>
        <end position="393"/>
    </location>
</feature>
<evidence type="ECO:0000256" key="9">
    <source>
        <dbReference type="SAM" id="MobiDB-lite"/>
    </source>
</evidence>
<keyword evidence="13" id="KW-1185">Reference proteome</keyword>
<dbReference type="PROSITE" id="PS50011">
    <property type="entry name" value="PROTEIN_KINASE_DOM"/>
    <property type="match status" value="1"/>
</dbReference>
<reference evidence="12 13" key="1">
    <citation type="submission" date="2024-04" db="EMBL/GenBank/DDBJ databases">
        <title>Symmetric and asymmetric DNA N6-adenine methylation regulates different biological responses in Mucorales.</title>
        <authorList>
            <consortium name="Lawrence Berkeley National Laboratory"/>
            <person name="Lax C."/>
            <person name="Mondo S.J."/>
            <person name="Osorio-Concepcion M."/>
            <person name="Muszewska A."/>
            <person name="Corrochano-Luque M."/>
            <person name="Gutierrez G."/>
            <person name="Riley R."/>
            <person name="Lipzen A."/>
            <person name="Guo J."/>
            <person name="Hundley H."/>
            <person name="Amirebrahimi M."/>
            <person name="Ng V."/>
            <person name="Lorenzo-Gutierrez D."/>
            <person name="Binder U."/>
            <person name="Yang J."/>
            <person name="Song Y."/>
            <person name="Canovas D."/>
            <person name="Navarro E."/>
            <person name="Freitag M."/>
            <person name="Gabaldon T."/>
            <person name="Grigoriev I.V."/>
            <person name="Corrochano L.M."/>
            <person name="Nicolas F.E."/>
            <person name="Garre V."/>
        </authorList>
    </citation>
    <scope>NUCLEOTIDE SEQUENCE [LARGE SCALE GENOMIC DNA]</scope>
    <source>
        <strain evidence="12 13">L51</strain>
    </source>
</reference>
<keyword evidence="2" id="KW-0723">Serine/threonine-protein kinase</keyword>
<dbReference type="Gene3D" id="3.30.1520.10">
    <property type="entry name" value="Phox-like domain"/>
    <property type="match status" value="1"/>
</dbReference>
<keyword evidence="7 8" id="KW-0067">ATP-binding</keyword>
<organism evidence="12 13">
    <name type="scientific">Phycomyces blakesleeanus</name>
    <dbReference type="NCBI Taxonomy" id="4837"/>
    <lineage>
        <taxon>Eukaryota</taxon>
        <taxon>Fungi</taxon>
        <taxon>Fungi incertae sedis</taxon>
        <taxon>Mucoromycota</taxon>
        <taxon>Mucoromycotina</taxon>
        <taxon>Mucoromycetes</taxon>
        <taxon>Mucorales</taxon>
        <taxon>Phycomycetaceae</taxon>
        <taxon>Phycomyces</taxon>
    </lineage>
</organism>
<proteinExistence type="inferred from homology"/>
<feature type="binding site" evidence="8">
    <location>
        <position position="156"/>
    </location>
    <ligand>
        <name>ATP</name>
        <dbReference type="ChEBI" id="CHEBI:30616"/>
    </ligand>
</feature>
<dbReference type="SMART" id="SM00220">
    <property type="entry name" value="S_TKc"/>
    <property type="match status" value="1"/>
</dbReference>
<dbReference type="InterPro" id="IPR001683">
    <property type="entry name" value="PX_dom"/>
</dbReference>
<evidence type="ECO:0000256" key="5">
    <source>
        <dbReference type="ARBA" id="ARBA00022741"/>
    </source>
</evidence>
<dbReference type="InterPro" id="IPR017441">
    <property type="entry name" value="Protein_kinase_ATP_BS"/>
</dbReference>
<gene>
    <name evidence="12" type="ORF">J3Q64DRAFT_1684001</name>
</gene>
<feature type="region of interest" description="Disordered" evidence="9">
    <location>
        <begin position="470"/>
        <end position="492"/>
    </location>
</feature>
<keyword evidence="6" id="KW-0418">Kinase</keyword>
<feature type="region of interest" description="Disordered" evidence="9">
    <location>
        <begin position="569"/>
        <end position="628"/>
    </location>
</feature>
<dbReference type="InterPro" id="IPR011009">
    <property type="entry name" value="Kinase-like_dom_sf"/>
</dbReference>
<dbReference type="SUPFAM" id="SSF56112">
    <property type="entry name" value="Protein kinase-like (PK-like)"/>
    <property type="match status" value="1"/>
</dbReference>
<dbReference type="Gene3D" id="3.30.200.20">
    <property type="entry name" value="Phosphorylase Kinase, domain 1"/>
    <property type="match status" value="1"/>
</dbReference>
<keyword evidence="4" id="KW-0808">Transferase</keyword>
<evidence type="ECO:0000313" key="13">
    <source>
        <dbReference type="Proteomes" id="UP001448207"/>
    </source>
</evidence>
<evidence type="ECO:0000256" key="6">
    <source>
        <dbReference type="ARBA" id="ARBA00022777"/>
    </source>
</evidence>
<evidence type="ECO:0000256" key="7">
    <source>
        <dbReference type="ARBA" id="ARBA00022840"/>
    </source>
</evidence>
<evidence type="ECO:0000256" key="4">
    <source>
        <dbReference type="ARBA" id="ARBA00022679"/>
    </source>
</evidence>
<dbReference type="Pfam" id="PF00069">
    <property type="entry name" value="Pkinase"/>
    <property type="match status" value="1"/>
</dbReference>
<feature type="domain" description="AGC-kinase C-terminal" evidence="11">
    <location>
        <begin position="394"/>
        <end position="469"/>
    </location>
</feature>
<evidence type="ECO:0000256" key="1">
    <source>
        <dbReference type="ARBA" id="ARBA00009903"/>
    </source>
</evidence>
<comment type="caution">
    <text evidence="12">The sequence shown here is derived from an EMBL/GenBank/DDBJ whole genome shotgun (WGS) entry which is preliminary data.</text>
</comment>
<evidence type="ECO:0000256" key="8">
    <source>
        <dbReference type="PROSITE-ProRule" id="PRU10141"/>
    </source>
</evidence>
<evidence type="ECO:0000256" key="2">
    <source>
        <dbReference type="ARBA" id="ARBA00022527"/>
    </source>
</evidence>
<accession>A0ABR3AQ16</accession>
<dbReference type="PROSITE" id="PS51285">
    <property type="entry name" value="AGC_KINASE_CTER"/>
    <property type="match status" value="1"/>
</dbReference>
<dbReference type="EMBL" id="JBCLYO010000028">
    <property type="protein sequence ID" value="KAL0077344.1"/>
    <property type="molecule type" value="Genomic_DNA"/>
</dbReference>
<dbReference type="Gene3D" id="1.10.510.10">
    <property type="entry name" value="Transferase(Phosphotransferase) domain 1"/>
    <property type="match status" value="1"/>
</dbReference>
<dbReference type="InterPro" id="IPR008271">
    <property type="entry name" value="Ser/Thr_kinase_AS"/>
</dbReference>
<comment type="similarity">
    <text evidence="1">Belongs to the protein kinase superfamily. AGC Ser/Thr protein kinase family.</text>
</comment>
<dbReference type="InterPro" id="IPR000961">
    <property type="entry name" value="AGC-kinase_C"/>
</dbReference>
<dbReference type="Pfam" id="PF00787">
    <property type="entry name" value="PX"/>
    <property type="match status" value="1"/>
</dbReference>
<keyword evidence="5 8" id="KW-0547">Nucleotide-binding</keyword>
<dbReference type="CDD" id="cd06093">
    <property type="entry name" value="PX_domain"/>
    <property type="match status" value="1"/>
</dbReference>
<keyword evidence="3" id="KW-0597">Phosphoprotein</keyword>